<dbReference type="Pfam" id="PF00481">
    <property type="entry name" value="PP2C"/>
    <property type="match status" value="2"/>
</dbReference>
<dbReference type="Proteomes" id="UP000265140">
    <property type="component" value="Chromosome 5"/>
</dbReference>
<evidence type="ECO:0000256" key="8">
    <source>
        <dbReference type="ARBA" id="ARBA00022707"/>
    </source>
</evidence>
<evidence type="ECO:0000256" key="22">
    <source>
        <dbReference type="SAM" id="MobiDB-lite"/>
    </source>
</evidence>
<dbReference type="SMART" id="SM00332">
    <property type="entry name" value="PP2Cc"/>
    <property type="match status" value="1"/>
</dbReference>
<reference evidence="24" key="3">
    <citation type="submission" date="2025-08" db="UniProtKB">
        <authorList>
            <consortium name="Ensembl"/>
        </authorList>
    </citation>
    <scope>IDENTIFICATION</scope>
</reference>
<dbReference type="EC" id="3.1.3.16" evidence="5"/>
<keyword evidence="13 21" id="KW-0904">Protein phosphatase</keyword>
<evidence type="ECO:0000256" key="4">
    <source>
        <dbReference type="ARBA" id="ARBA00006702"/>
    </source>
</evidence>
<dbReference type="PANTHER" id="PTHR13832">
    <property type="entry name" value="PROTEIN PHOSPHATASE 2C"/>
    <property type="match status" value="1"/>
</dbReference>
<feature type="region of interest" description="Disordered" evidence="22">
    <location>
        <begin position="386"/>
        <end position="413"/>
    </location>
</feature>
<evidence type="ECO:0000256" key="13">
    <source>
        <dbReference type="ARBA" id="ARBA00022912"/>
    </source>
</evidence>
<organism evidence="24 25">
    <name type="scientific">Esox lucius</name>
    <name type="common">Northern pike</name>
    <dbReference type="NCBI Taxonomy" id="8010"/>
    <lineage>
        <taxon>Eukaryota</taxon>
        <taxon>Metazoa</taxon>
        <taxon>Chordata</taxon>
        <taxon>Craniata</taxon>
        <taxon>Vertebrata</taxon>
        <taxon>Euteleostomi</taxon>
        <taxon>Actinopterygii</taxon>
        <taxon>Neopterygii</taxon>
        <taxon>Teleostei</taxon>
        <taxon>Protacanthopterygii</taxon>
        <taxon>Esociformes</taxon>
        <taxon>Esocidae</taxon>
        <taxon>Esox</taxon>
    </lineage>
</organism>
<keyword evidence="11 21" id="KW-0378">Hydrolase</keyword>
<evidence type="ECO:0000256" key="18">
    <source>
        <dbReference type="ARBA" id="ARBA00038798"/>
    </source>
</evidence>
<evidence type="ECO:0000256" key="9">
    <source>
        <dbReference type="ARBA" id="ARBA00022723"/>
    </source>
</evidence>
<dbReference type="InterPro" id="IPR001932">
    <property type="entry name" value="PPM-type_phosphatase-like_dom"/>
</dbReference>
<feature type="compositionally biased region" description="Acidic residues" evidence="22">
    <location>
        <begin position="157"/>
        <end position="187"/>
    </location>
</feature>
<comment type="cofactor">
    <cofactor evidence="1">
        <name>Mn(2+)</name>
        <dbReference type="ChEBI" id="CHEBI:29035"/>
    </cofactor>
</comment>
<evidence type="ECO:0000313" key="25">
    <source>
        <dbReference type="Proteomes" id="UP000265140"/>
    </source>
</evidence>
<evidence type="ECO:0000256" key="1">
    <source>
        <dbReference type="ARBA" id="ARBA00001936"/>
    </source>
</evidence>
<dbReference type="Bgee" id="ENSELUG00000015032">
    <property type="expression patterns" value="Expressed in embryo and 15 other cell types or tissues"/>
</dbReference>
<dbReference type="SUPFAM" id="SSF81606">
    <property type="entry name" value="PP2C-like"/>
    <property type="match status" value="1"/>
</dbReference>
<dbReference type="GO" id="GO:0051726">
    <property type="term" value="P:regulation of cell cycle"/>
    <property type="evidence" value="ECO:0007669"/>
    <property type="project" value="UniProtKB-ARBA"/>
</dbReference>
<sequence length="413" mass="44911">MGAYLSQPNTVKSSSNGGNEKMSYGFAAMQGWRVSMEDAHNCIPELDEETAMFAVYDGHGGEEVALYCSKYLPDIIKEQKAYKDGKLQKALEDAFLAIDSRMTSEDVIKELVQIAGRTQEEAPNEKVAEEDDCERLIVICNGGAVWINVVIVLLQDGSEEEEGESSDNEEEEDTEEGEDSDEEEEEMCLPGMDGKEEPGSDSGTTAVVALIRGKQLIVANAGDSRCVVSEKGKAIDMSYDHKPEDELELARIKNAGGKVTMDGRVNGGLNLSRAIGDHFYKRNKALGPEEQMISSMPDVKVLTLNPEHDFMVIACDGIWNVMSSQEVVDFVSQRIKPNASGAVRTLSSIVEELLDHCLAPDTSGDGTGCDNMTCIIITFGAHLGSGDDGTKKRKPEEVDSEKNGNDCKKAKSE</sequence>
<reference evidence="25" key="1">
    <citation type="journal article" date="2014" name="PLoS ONE">
        <title>The genome and linkage map of the northern pike (Esox lucius): conserved synteny revealed between the salmonid sister group and the Neoteleostei.</title>
        <authorList>
            <person name="Rondeau E.B."/>
            <person name="Minkley D.R."/>
            <person name="Leong J.S."/>
            <person name="Messmer A.M."/>
            <person name="Jantzen J.R."/>
            <person name="von Schalburg K.R."/>
            <person name="Lemon C."/>
            <person name="Bird N.H."/>
            <person name="Koop B.F."/>
        </authorList>
    </citation>
    <scope>NUCLEOTIDE SEQUENCE</scope>
</reference>
<dbReference type="PROSITE" id="PS01032">
    <property type="entry name" value="PPM_1"/>
    <property type="match status" value="1"/>
</dbReference>
<dbReference type="GO" id="GO:0005654">
    <property type="term" value="C:nucleoplasm"/>
    <property type="evidence" value="ECO:0007669"/>
    <property type="project" value="TreeGrafter"/>
</dbReference>
<accession>A0A6Q2XB46</accession>
<keyword evidence="14" id="KW-0007">Acetylation</keyword>
<evidence type="ECO:0000256" key="14">
    <source>
        <dbReference type="ARBA" id="ARBA00022990"/>
    </source>
</evidence>
<feature type="domain" description="PPM-type phosphatase" evidence="23">
    <location>
        <begin position="23"/>
        <end position="379"/>
    </location>
</feature>
<evidence type="ECO:0000256" key="3">
    <source>
        <dbReference type="ARBA" id="ARBA00004635"/>
    </source>
</evidence>
<keyword evidence="6" id="KW-0488">Methylation</keyword>
<evidence type="ECO:0000256" key="17">
    <source>
        <dbReference type="ARBA" id="ARBA00023288"/>
    </source>
</evidence>
<evidence type="ECO:0000256" key="10">
    <source>
        <dbReference type="ARBA" id="ARBA00022737"/>
    </source>
</evidence>
<gene>
    <name evidence="24" type="primary">PPM1G</name>
</gene>
<feature type="region of interest" description="Disordered" evidence="22">
    <location>
        <begin position="157"/>
        <end position="203"/>
    </location>
</feature>
<keyword evidence="12" id="KW-0460">Magnesium</keyword>
<dbReference type="InterPro" id="IPR036457">
    <property type="entry name" value="PPM-type-like_dom_sf"/>
</dbReference>
<feature type="compositionally biased region" description="Basic and acidic residues" evidence="22">
    <location>
        <begin position="388"/>
        <end position="413"/>
    </location>
</feature>
<keyword evidence="25" id="KW-1185">Reference proteome</keyword>
<dbReference type="PROSITE" id="PS51746">
    <property type="entry name" value="PPM_2"/>
    <property type="match status" value="1"/>
</dbReference>
<keyword evidence="16" id="KW-0464">Manganese</keyword>
<comment type="similarity">
    <text evidence="4 21">Belongs to the PP2C family.</text>
</comment>
<dbReference type="InterPro" id="IPR000222">
    <property type="entry name" value="PP2C_BS"/>
</dbReference>
<keyword evidence="15" id="KW-0472">Membrane</keyword>
<keyword evidence="7" id="KW-0597">Phosphoprotein</keyword>
<evidence type="ECO:0000256" key="21">
    <source>
        <dbReference type="RuleBase" id="RU003465"/>
    </source>
</evidence>
<evidence type="ECO:0000256" key="15">
    <source>
        <dbReference type="ARBA" id="ARBA00023136"/>
    </source>
</evidence>
<evidence type="ECO:0000256" key="19">
    <source>
        <dbReference type="ARBA" id="ARBA00040767"/>
    </source>
</evidence>
<evidence type="ECO:0000256" key="20">
    <source>
        <dbReference type="ARBA" id="ARBA00048832"/>
    </source>
</evidence>
<evidence type="ECO:0000256" key="16">
    <source>
        <dbReference type="ARBA" id="ARBA00023211"/>
    </source>
</evidence>
<keyword evidence="8" id="KW-0519">Myristate</keyword>
<dbReference type="FunFam" id="3.60.40.10:FF:000023">
    <property type="entry name" value="Protein phosphatase, Mg2+/Mn2+-dependent, 1G"/>
    <property type="match status" value="1"/>
</dbReference>
<reference evidence="24" key="4">
    <citation type="submission" date="2025-09" db="UniProtKB">
        <authorList>
            <consortium name="Ensembl"/>
        </authorList>
    </citation>
    <scope>IDENTIFICATION</scope>
</reference>
<dbReference type="GO" id="GO:0004722">
    <property type="term" value="F:protein serine/threonine phosphatase activity"/>
    <property type="evidence" value="ECO:0007669"/>
    <property type="project" value="UniProtKB-EC"/>
</dbReference>
<dbReference type="GO" id="GO:0046872">
    <property type="term" value="F:metal ion binding"/>
    <property type="evidence" value="ECO:0007669"/>
    <property type="project" value="UniProtKB-KW"/>
</dbReference>
<dbReference type="InterPro" id="IPR015655">
    <property type="entry name" value="PP2C"/>
</dbReference>
<comment type="cofactor">
    <cofactor evidence="2">
        <name>Mg(2+)</name>
        <dbReference type="ChEBI" id="CHEBI:18420"/>
    </cofactor>
</comment>
<dbReference type="GeneTree" id="ENSGT00940000158427"/>
<evidence type="ECO:0000313" key="24">
    <source>
        <dbReference type="Ensembl" id="ENSELUP00000050445.2"/>
    </source>
</evidence>
<evidence type="ECO:0000256" key="11">
    <source>
        <dbReference type="ARBA" id="ARBA00022801"/>
    </source>
</evidence>
<comment type="subunit">
    <text evidence="18">Interacts with NOL3; may dephosphorylate NOL3.</text>
</comment>
<proteinExistence type="inferred from homology"/>
<evidence type="ECO:0000256" key="12">
    <source>
        <dbReference type="ARBA" id="ARBA00022842"/>
    </source>
</evidence>
<keyword evidence="9" id="KW-0479">Metal-binding</keyword>
<dbReference type="Gene3D" id="3.60.40.10">
    <property type="entry name" value="PPM-type phosphatase domain"/>
    <property type="match status" value="1"/>
</dbReference>
<name>A0A6Q2XB46_ESOLU</name>
<reference evidence="24" key="2">
    <citation type="submission" date="2020-02" db="EMBL/GenBank/DDBJ databases">
        <title>Esox lucius (northern pike) genome, fEsoLuc1, primary haplotype.</title>
        <authorList>
            <person name="Myers G."/>
            <person name="Karagic N."/>
            <person name="Meyer A."/>
            <person name="Pippel M."/>
            <person name="Reichard M."/>
            <person name="Winkler S."/>
            <person name="Tracey A."/>
            <person name="Sims Y."/>
            <person name="Howe K."/>
            <person name="Rhie A."/>
            <person name="Formenti G."/>
            <person name="Durbin R."/>
            <person name="Fedrigo O."/>
            <person name="Jarvis E.D."/>
        </authorList>
    </citation>
    <scope>NUCLEOTIDE SEQUENCE [LARGE SCALE GENOMIC DNA]</scope>
</reference>
<keyword evidence="10" id="KW-0677">Repeat</keyword>
<evidence type="ECO:0000259" key="23">
    <source>
        <dbReference type="PROSITE" id="PS51746"/>
    </source>
</evidence>
<evidence type="ECO:0000256" key="2">
    <source>
        <dbReference type="ARBA" id="ARBA00001946"/>
    </source>
</evidence>
<comment type="catalytic activity">
    <reaction evidence="20">
        <text>O-phospho-L-threonyl-[protein] + H2O = L-threonyl-[protein] + phosphate</text>
        <dbReference type="Rhea" id="RHEA:47004"/>
        <dbReference type="Rhea" id="RHEA-COMP:11060"/>
        <dbReference type="Rhea" id="RHEA-COMP:11605"/>
        <dbReference type="ChEBI" id="CHEBI:15377"/>
        <dbReference type="ChEBI" id="CHEBI:30013"/>
        <dbReference type="ChEBI" id="CHEBI:43474"/>
        <dbReference type="ChEBI" id="CHEBI:61977"/>
        <dbReference type="EC" id="3.1.3.16"/>
    </reaction>
    <physiologicalReaction direction="left-to-right" evidence="20">
        <dbReference type="Rhea" id="RHEA:47005"/>
    </physiologicalReaction>
</comment>
<evidence type="ECO:0000256" key="7">
    <source>
        <dbReference type="ARBA" id="ARBA00022553"/>
    </source>
</evidence>
<dbReference type="CDD" id="cd00143">
    <property type="entry name" value="PP2Cc"/>
    <property type="match status" value="1"/>
</dbReference>
<evidence type="ECO:0000256" key="6">
    <source>
        <dbReference type="ARBA" id="ARBA00022481"/>
    </source>
</evidence>
<comment type="subcellular location">
    <subcellularLocation>
        <location evidence="3">Membrane</location>
        <topology evidence="3">Lipid-anchor</topology>
    </subcellularLocation>
</comment>
<evidence type="ECO:0000256" key="5">
    <source>
        <dbReference type="ARBA" id="ARBA00013081"/>
    </source>
</evidence>
<dbReference type="PANTHER" id="PTHR13832:SF803">
    <property type="entry name" value="PROTEIN PHOSPHATASE 1G"/>
    <property type="match status" value="1"/>
</dbReference>
<keyword evidence="17" id="KW-0449">Lipoprotein</keyword>
<protein>
    <recommendedName>
        <fullName evidence="19">Protein phosphatase 1G</fullName>
        <ecNumber evidence="5">3.1.3.16</ecNumber>
    </recommendedName>
</protein>
<dbReference type="AlphaFoldDB" id="A0A6Q2XB46"/>
<dbReference type="FunFam" id="3.60.40.10:FF:000029">
    <property type="entry name" value="Protein phosphatase, Mg2+/Mn2+-dependent, 1G"/>
    <property type="match status" value="1"/>
</dbReference>
<dbReference type="GO" id="GO:0016020">
    <property type="term" value="C:membrane"/>
    <property type="evidence" value="ECO:0007669"/>
    <property type="project" value="UniProtKB-SubCell"/>
</dbReference>
<dbReference type="Ensembl" id="ENSELUT00000079116.2">
    <property type="protein sequence ID" value="ENSELUP00000050445.2"/>
    <property type="gene ID" value="ENSELUG00000015032.3"/>
</dbReference>